<dbReference type="GO" id="GO:0006508">
    <property type="term" value="P:proteolysis"/>
    <property type="evidence" value="ECO:0007669"/>
    <property type="project" value="UniProtKB-KW"/>
</dbReference>
<dbReference type="InterPro" id="IPR023828">
    <property type="entry name" value="Peptidase_S8_Ser-AS"/>
</dbReference>
<keyword evidence="4" id="KW-0720">Serine protease</keyword>
<dbReference type="InterPro" id="IPR036852">
    <property type="entry name" value="Peptidase_S8/S53_dom_sf"/>
</dbReference>
<dbReference type="InterPro" id="IPR023827">
    <property type="entry name" value="Peptidase_S8_Asp-AS"/>
</dbReference>
<feature type="domain" description="Peptidase S8/S53" evidence="5">
    <location>
        <begin position="173"/>
        <end position="401"/>
    </location>
</feature>
<comment type="similarity">
    <text evidence="1">Belongs to the peptidase S8 family.</text>
</comment>
<protein>
    <submittedName>
        <fullName evidence="6">Serine protease</fullName>
    </submittedName>
</protein>
<keyword evidence="3" id="KW-0378">Hydrolase</keyword>
<dbReference type="Gene3D" id="3.40.50.200">
    <property type="entry name" value="Peptidase S8/S53 domain"/>
    <property type="match status" value="1"/>
</dbReference>
<dbReference type="InterPro" id="IPR050131">
    <property type="entry name" value="Peptidase_S8_subtilisin-like"/>
</dbReference>
<sequence>MFEQASFSTPNSAQADETTGRYIVTFRDNSVAEGMAVLREEMGISRLANAADFAGSALDLEQLDTAEGAVFPTLGVAVVSLDEEALSEVMAVAGEGSPILDVEPERVFYTIGTELQFDYLEGYRDAVDNLFQKISTSAPSEKNGAGTLTSFADDALSTWGLKATKATTSRYTGKGVRVAVLDTGMDLRHPDFKGRSIVSKSFVPGEDVQDGNGHGTHCVGTACGGKDLNGRRYGVASEATIYVGKVLSNAGSGYTSWILAGMEWAIVNQCQVISMSLGNSVPTSSTAYETIGRRALENGCLIVAAAGNHRQRVATPPGTVGQPANSPSILAVGAIDSHLQLASFSCTSGMDLGANVDIAAPGVAVYSSVPTNRGRYASFNGTSMATPHVAGIAALHAQAHDVRGALLWLYLLWTSTRMELPSADVGSGLAQAPQ</sequence>
<proteinExistence type="inferred from homology"/>
<dbReference type="PANTHER" id="PTHR43806:SF11">
    <property type="entry name" value="CEREVISIN-RELATED"/>
    <property type="match status" value="1"/>
</dbReference>
<reference evidence="6" key="1">
    <citation type="journal article" date="2011" name="Microb. Biotechnol.">
        <title>Enzymes for the laundry industries: tapping the vast metagenomic pool of alkaline proteases.</title>
        <authorList>
            <person name="Niehaus F."/>
            <person name="Gabor E."/>
            <person name="Wieland S."/>
            <person name="Siegert P."/>
            <person name="Maurer K.H."/>
            <person name="Eck J."/>
        </authorList>
    </citation>
    <scope>NUCLEOTIDE SEQUENCE</scope>
    <source>
        <strain evidence="6">SMalki007_M57_I9</strain>
    </source>
</reference>
<keyword evidence="2 6" id="KW-0645">Protease</keyword>
<dbReference type="PROSITE" id="PS51892">
    <property type="entry name" value="SUBTILASE"/>
    <property type="match status" value="1"/>
</dbReference>
<dbReference type="Pfam" id="PF00082">
    <property type="entry name" value="Peptidase_S8"/>
    <property type="match status" value="1"/>
</dbReference>
<dbReference type="InterPro" id="IPR000209">
    <property type="entry name" value="Peptidase_S8/S53_dom"/>
</dbReference>
<dbReference type="PANTHER" id="PTHR43806">
    <property type="entry name" value="PEPTIDASE S8"/>
    <property type="match status" value="1"/>
</dbReference>
<dbReference type="GO" id="GO:0004252">
    <property type="term" value="F:serine-type endopeptidase activity"/>
    <property type="evidence" value="ECO:0007669"/>
    <property type="project" value="InterPro"/>
</dbReference>
<evidence type="ECO:0000259" key="5">
    <source>
        <dbReference type="Pfam" id="PF00082"/>
    </source>
</evidence>
<evidence type="ECO:0000256" key="4">
    <source>
        <dbReference type="ARBA" id="ARBA00022825"/>
    </source>
</evidence>
<dbReference type="CDD" id="cd07480">
    <property type="entry name" value="Peptidases_S8_12"/>
    <property type="match status" value="1"/>
</dbReference>
<dbReference type="SUPFAM" id="SSF52743">
    <property type="entry name" value="Subtilisin-like"/>
    <property type="match status" value="1"/>
</dbReference>
<evidence type="ECO:0000256" key="1">
    <source>
        <dbReference type="ARBA" id="ARBA00011073"/>
    </source>
</evidence>
<organism evidence="6">
    <name type="scientific">uncultured organism</name>
    <dbReference type="NCBI Taxonomy" id="155900"/>
    <lineage>
        <taxon>unclassified sequences</taxon>
        <taxon>environmental samples</taxon>
    </lineage>
</organism>
<dbReference type="PRINTS" id="PR00723">
    <property type="entry name" value="SUBTILISIN"/>
</dbReference>
<dbReference type="PROSITE" id="PS00138">
    <property type="entry name" value="SUBTILASE_SER"/>
    <property type="match status" value="1"/>
</dbReference>
<dbReference type="EMBL" id="FN908472">
    <property type="protein sequence ID" value="CBM43240.1"/>
    <property type="molecule type" value="Genomic_DNA"/>
</dbReference>
<evidence type="ECO:0000256" key="2">
    <source>
        <dbReference type="ARBA" id="ARBA00022670"/>
    </source>
</evidence>
<dbReference type="InterPro" id="IPR015500">
    <property type="entry name" value="Peptidase_S8_subtilisin-rel"/>
</dbReference>
<evidence type="ECO:0000313" key="6">
    <source>
        <dbReference type="EMBL" id="CBM43240.1"/>
    </source>
</evidence>
<dbReference type="PROSITE" id="PS00136">
    <property type="entry name" value="SUBTILASE_ASP"/>
    <property type="match status" value="1"/>
</dbReference>
<dbReference type="AlphaFoldDB" id="D7GN94"/>
<evidence type="ECO:0000256" key="3">
    <source>
        <dbReference type="ARBA" id="ARBA00022801"/>
    </source>
</evidence>
<accession>D7GN94</accession>
<name>D7GN94_9ZZZZ</name>